<dbReference type="Gene3D" id="1.10.10.60">
    <property type="entry name" value="Homeodomain-like"/>
    <property type="match status" value="1"/>
</dbReference>
<accession>A0A1B7M2F1</accession>
<keyword evidence="6" id="KW-1185">Reference proteome</keyword>
<dbReference type="GO" id="GO:0043565">
    <property type="term" value="F:sequence-specific DNA binding"/>
    <property type="evidence" value="ECO:0007669"/>
    <property type="project" value="InterPro"/>
</dbReference>
<dbReference type="Pfam" id="PF14525">
    <property type="entry name" value="AraC_binding_2"/>
    <property type="match status" value="1"/>
</dbReference>
<dbReference type="STRING" id="1837282.A6F49_05220"/>
<dbReference type="Proteomes" id="UP000078292">
    <property type="component" value="Unassembled WGS sequence"/>
</dbReference>
<evidence type="ECO:0000259" key="4">
    <source>
        <dbReference type="PROSITE" id="PS01124"/>
    </source>
</evidence>
<dbReference type="PROSITE" id="PS01124">
    <property type="entry name" value="HTH_ARAC_FAMILY_2"/>
    <property type="match status" value="1"/>
</dbReference>
<name>A0A1B7M2F1_9MICC</name>
<dbReference type="InterPro" id="IPR018062">
    <property type="entry name" value="HTH_AraC-typ_CS"/>
</dbReference>
<dbReference type="OrthoDB" id="5464689at2"/>
<gene>
    <name evidence="5" type="ORF">A6F49_05220</name>
</gene>
<dbReference type="PANTHER" id="PTHR46796:SF12">
    <property type="entry name" value="HTH-TYPE DNA-BINDING TRANSCRIPTIONAL ACTIVATOR EUTR"/>
    <property type="match status" value="1"/>
</dbReference>
<keyword evidence="3" id="KW-0804">Transcription</keyword>
<evidence type="ECO:0000313" key="6">
    <source>
        <dbReference type="Proteomes" id="UP000078292"/>
    </source>
</evidence>
<dbReference type="Pfam" id="PF12833">
    <property type="entry name" value="HTH_18"/>
    <property type="match status" value="1"/>
</dbReference>
<evidence type="ECO:0000256" key="2">
    <source>
        <dbReference type="ARBA" id="ARBA00023125"/>
    </source>
</evidence>
<sequence>MVNRVANTPAGGPLSGSIVNIQTDSVDHAQSVGGAVYHPHEITYQERTPRFRMSLRARQLSGLTVGLLEYKSAVRLHSEPTPDSYQVNFTAFGAVNMTQGSTTVTASPEYAAIHDWTDRPNLEGWYHPARVVGMKIPREQMHNELAALTGTQLTETLRFEPGMDLNSPAGQEWKHMVAHLARSLTASTPLIDNPMVDAPLTQAVVRGFLLLSHHNFSRALHGEPKIPGPHYIEAAVAFMHEHCHLPLSVKDIAEAVNVSIRSLQVGFRTHRDRTPLQTLREIRLHKAHRELLTAHPHDTVSAIASRWGFSHPGRFASHYAQLFGESPSETLSRSTT</sequence>
<evidence type="ECO:0000313" key="5">
    <source>
        <dbReference type="EMBL" id="OAV62740.1"/>
    </source>
</evidence>
<dbReference type="InterPro" id="IPR018060">
    <property type="entry name" value="HTH_AraC"/>
</dbReference>
<dbReference type="RefSeq" id="WP_052500048.1">
    <property type="nucleotide sequence ID" value="NZ_LXEY01000009.1"/>
</dbReference>
<dbReference type="InterPro" id="IPR050204">
    <property type="entry name" value="AraC_XylS_family_regulators"/>
</dbReference>
<feature type="domain" description="HTH araC/xylS-type" evidence="4">
    <location>
        <begin position="233"/>
        <end position="333"/>
    </location>
</feature>
<organism evidence="5 6">
    <name type="scientific">Enteractinococcus helveticum</name>
    <dbReference type="NCBI Taxonomy" id="1837282"/>
    <lineage>
        <taxon>Bacteria</taxon>
        <taxon>Bacillati</taxon>
        <taxon>Actinomycetota</taxon>
        <taxon>Actinomycetes</taxon>
        <taxon>Micrococcales</taxon>
        <taxon>Micrococcaceae</taxon>
    </lineage>
</organism>
<keyword evidence="1" id="KW-0805">Transcription regulation</keyword>
<evidence type="ECO:0000256" key="3">
    <source>
        <dbReference type="ARBA" id="ARBA00023163"/>
    </source>
</evidence>
<comment type="caution">
    <text evidence="5">The sequence shown here is derived from an EMBL/GenBank/DDBJ whole genome shotgun (WGS) entry which is preliminary data.</text>
</comment>
<dbReference type="SMART" id="SM00342">
    <property type="entry name" value="HTH_ARAC"/>
    <property type="match status" value="1"/>
</dbReference>
<dbReference type="SUPFAM" id="SSF46689">
    <property type="entry name" value="Homeodomain-like"/>
    <property type="match status" value="2"/>
</dbReference>
<proteinExistence type="predicted"/>
<dbReference type="EMBL" id="LXEY01000009">
    <property type="protein sequence ID" value="OAV62740.1"/>
    <property type="molecule type" value="Genomic_DNA"/>
</dbReference>
<reference evidence="5 6" key="1">
    <citation type="submission" date="2016-04" db="EMBL/GenBank/DDBJ databases">
        <title>First whole genome shotgun sequence of the bacterium Enteractinococcus sp. strain UASWS1574.</title>
        <authorList>
            <person name="Crovadore J."/>
            <person name="Chablais R."/>
            <person name="Lefort F."/>
        </authorList>
    </citation>
    <scope>NUCLEOTIDE SEQUENCE [LARGE SCALE GENOMIC DNA]</scope>
    <source>
        <strain evidence="5 6">UASWS1574</strain>
    </source>
</reference>
<keyword evidence="2" id="KW-0238">DNA-binding</keyword>
<dbReference type="GO" id="GO:0003700">
    <property type="term" value="F:DNA-binding transcription factor activity"/>
    <property type="evidence" value="ECO:0007669"/>
    <property type="project" value="InterPro"/>
</dbReference>
<dbReference type="InterPro" id="IPR009057">
    <property type="entry name" value="Homeodomain-like_sf"/>
</dbReference>
<protein>
    <recommendedName>
        <fullName evidence="4">HTH araC/xylS-type domain-containing protein</fullName>
    </recommendedName>
</protein>
<dbReference type="PROSITE" id="PS00041">
    <property type="entry name" value="HTH_ARAC_FAMILY_1"/>
    <property type="match status" value="1"/>
</dbReference>
<dbReference type="PANTHER" id="PTHR46796">
    <property type="entry name" value="HTH-TYPE TRANSCRIPTIONAL ACTIVATOR RHAS-RELATED"/>
    <property type="match status" value="1"/>
</dbReference>
<dbReference type="InterPro" id="IPR035418">
    <property type="entry name" value="AraC-bd_2"/>
</dbReference>
<evidence type="ECO:0000256" key="1">
    <source>
        <dbReference type="ARBA" id="ARBA00023015"/>
    </source>
</evidence>
<dbReference type="AlphaFoldDB" id="A0A1B7M2F1"/>